<evidence type="ECO:0008006" key="5">
    <source>
        <dbReference type="Google" id="ProtNLM"/>
    </source>
</evidence>
<dbReference type="RefSeq" id="WP_013840312.1">
    <property type="nucleotide sequence ID" value="NC_015589.1"/>
</dbReference>
<dbReference type="eggNOG" id="COG5495">
    <property type="taxonomic scope" value="Bacteria"/>
</dbReference>
<dbReference type="EMBL" id="CP002780">
    <property type="protein sequence ID" value="AEG58535.1"/>
    <property type="molecule type" value="Genomic_DNA"/>
</dbReference>
<dbReference type="Pfam" id="PF10728">
    <property type="entry name" value="DUF2520"/>
    <property type="match status" value="1"/>
</dbReference>
<feature type="domain" description="Putative oxidoreductase/dehydrogenase Rossmann-like" evidence="1">
    <location>
        <begin position="4"/>
        <end position="121"/>
    </location>
</feature>
<dbReference type="Proteomes" id="UP000009234">
    <property type="component" value="Chromosome"/>
</dbReference>
<dbReference type="PANTHER" id="PTHR40459:SF1">
    <property type="entry name" value="CONSERVED HYPOTHETICAL ALANINE AND LEUCINE RICH PROTEIN"/>
    <property type="match status" value="1"/>
</dbReference>
<dbReference type="InterPro" id="IPR019665">
    <property type="entry name" value="OxRdtase/DH_put_Rossmann_dom"/>
</dbReference>
<evidence type="ECO:0000259" key="1">
    <source>
        <dbReference type="Pfam" id="PF10727"/>
    </source>
</evidence>
<dbReference type="InterPro" id="IPR036291">
    <property type="entry name" value="NAD(P)-bd_dom_sf"/>
</dbReference>
<evidence type="ECO:0000313" key="3">
    <source>
        <dbReference type="EMBL" id="AEG58535.1"/>
    </source>
</evidence>
<dbReference type="SUPFAM" id="SSF48179">
    <property type="entry name" value="6-phosphogluconate dehydrogenase C-terminal domain-like"/>
    <property type="match status" value="1"/>
</dbReference>
<organism evidence="3 4">
    <name type="scientific">Desulforamulus ruminis (strain ATCC 23193 / DSM 2154 / NCIMB 8452 / DL)</name>
    <name type="common">Desulfotomaculum ruminis</name>
    <dbReference type="NCBI Taxonomy" id="696281"/>
    <lineage>
        <taxon>Bacteria</taxon>
        <taxon>Bacillati</taxon>
        <taxon>Bacillota</taxon>
        <taxon>Clostridia</taxon>
        <taxon>Eubacteriales</taxon>
        <taxon>Peptococcaceae</taxon>
        <taxon>Desulforamulus</taxon>
    </lineage>
</organism>
<reference evidence="4" key="1">
    <citation type="submission" date="2011-05" db="EMBL/GenBank/DDBJ databases">
        <title>Complete sequence of Desulfotomaculum ruminis DSM 2154.</title>
        <authorList>
            <person name="Lucas S."/>
            <person name="Copeland A."/>
            <person name="Lapidus A."/>
            <person name="Cheng J.-F."/>
            <person name="Goodwin L."/>
            <person name="Pitluck S."/>
            <person name="Lu M."/>
            <person name="Detter J.C."/>
            <person name="Han C."/>
            <person name="Tapia R."/>
            <person name="Land M."/>
            <person name="Hauser L."/>
            <person name="Kyrpides N."/>
            <person name="Ivanova N."/>
            <person name="Mikhailova N."/>
            <person name="Pagani I."/>
            <person name="Stams A.J.M."/>
            <person name="Plugge C.M."/>
            <person name="Muyzer G."/>
            <person name="Kuever J."/>
            <person name="Parshina S.N."/>
            <person name="Ivanova A.E."/>
            <person name="Nazina T.N."/>
            <person name="Brambilla E."/>
            <person name="Spring S."/>
            <person name="Klenk H.-P."/>
            <person name="Woyke T."/>
        </authorList>
    </citation>
    <scope>NUCLEOTIDE SEQUENCE [LARGE SCALE GENOMIC DNA]</scope>
    <source>
        <strain evidence="4">ATCC 23193 / DSM 2154 / NCIB 8452 / DL</strain>
    </source>
</reference>
<protein>
    <recommendedName>
        <fullName evidence="5">NADP oxidoreductase coenzyme F420-dependent</fullName>
    </recommendedName>
</protein>
<gene>
    <name evidence="3" type="ordered locus">Desru_0237</name>
</gene>
<name>F6DNJ5_DESRL</name>
<accession>F6DNJ5</accession>
<dbReference type="PANTHER" id="PTHR40459">
    <property type="entry name" value="CONSERVED HYPOTHETICAL ALANINE AND LEUCINE RICH PROTEIN"/>
    <property type="match status" value="1"/>
</dbReference>
<dbReference type="Pfam" id="PF10727">
    <property type="entry name" value="Rossmann-like"/>
    <property type="match status" value="1"/>
</dbReference>
<dbReference type="SUPFAM" id="SSF51735">
    <property type="entry name" value="NAD(P)-binding Rossmann-fold domains"/>
    <property type="match status" value="1"/>
</dbReference>
<dbReference type="Gene3D" id="3.40.50.720">
    <property type="entry name" value="NAD(P)-binding Rossmann-like Domain"/>
    <property type="match status" value="1"/>
</dbReference>
<dbReference type="Gene3D" id="1.10.1040.20">
    <property type="entry name" value="ProC-like, C-terminal domain"/>
    <property type="match status" value="1"/>
</dbReference>
<reference evidence="3 4" key="2">
    <citation type="journal article" date="2012" name="Stand. Genomic Sci.">
        <title>Complete genome sequence of the sulfate-reducing firmicute Desulfotomaculum ruminis type strain (DL(T)).</title>
        <authorList>
            <person name="Spring S."/>
            <person name="Visser M."/>
            <person name="Lu M."/>
            <person name="Copeland A."/>
            <person name="Lapidus A."/>
            <person name="Lucas S."/>
            <person name="Cheng J.F."/>
            <person name="Han C."/>
            <person name="Tapia R."/>
            <person name="Goodwin L.A."/>
            <person name="Pitluck S."/>
            <person name="Ivanova N."/>
            <person name="Land M."/>
            <person name="Hauser L."/>
            <person name="Larimer F."/>
            <person name="Rohde M."/>
            <person name="Goker M."/>
            <person name="Detter J.C."/>
            <person name="Kyrpides N.C."/>
            <person name="Woyke T."/>
            <person name="Schaap P.J."/>
            <person name="Plugge C.M."/>
            <person name="Muyzer G."/>
            <person name="Kuever J."/>
            <person name="Pereira I.A."/>
            <person name="Parshina S.N."/>
            <person name="Bernier-Latmani R."/>
            <person name="Stams A.J."/>
            <person name="Klenk H.P."/>
        </authorList>
    </citation>
    <scope>NUCLEOTIDE SEQUENCE [LARGE SCALE GENOMIC DNA]</scope>
    <source>
        <strain evidence="4">ATCC 23193 / DSM 2154 / NCIB 8452 / DL</strain>
    </source>
</reference>
<dbReference type="InterPro" id="IPR018931">
    <property type="entry name" value="DUF2520"/>
</dbReference>
<dbReference type="KEGG" id="dru:Desru_0237"/>
<proteinExistence type="predicted"/>
<dbReference type="STRING" id="696281.Desru_0237"/>
<keyword evidence="4" id="KW-1185">Reference proteome</keyword>
<feature type="domain" description="DUF2520" evidence="2">
    <location>
        <begin position="139"/>
        <end position="266"/>
    </location>
</feature>
<dbReference type="OrthoDB" id="9810755at2"/>
<evidence type="ECO:0000259" key="2">
    <source>
        <dbReference type="Pfam" id="PF10728"/>
    </source>
</evidence>
<sequence>MNLRPSFAIIGAGKVGSALALLLKERGFKPAGVFSRSQASARKLAGQLQTVVFQCPGDAARAADWVFITTTDREINPTAEKIARRGGCRPGQMVVHTSGALDSSILEPVRRQGAWAVSIHPLQSFASIESAKENLPGSCFALEGDEPAVKLAMELVRELQGQYFVIKAEDKPLYHAAAVVASNYLVSLIHLSTSIYQKLGLDERQALDALFPLIQGTLNNIARTGPGAALTGPVARGDGNTLKNHMKALKKMNWRAHQAYSHLGLYTVGVAVENGSITPNEGTTLSNIFLEVEQNDQKGNHCRLPAYETGRPAHSHVDRLRLSNSHVGRCFRYRRHSGGGLPR</sequence>
<dbReference type="InterPro" id="IPR037108">
    <property type="entry name" value="TM1727-like_C_sf"/>
</dbReference>
<evidence type="ECO:0000313" key="4">
    <source>
        <dbReference type="Proteomes" id="UP000009234"/>
    </source>
</evidence>
<dbReference type="HOGENOM" id="CLU_055635_1_0_9"/>
<dbReference type="AlphaFoldDB" id="F6DNJ5"/>
<dbReference type="InterPro" id="IPR008927">
    <property type="entry name" value="6-PGluconate_DH-like_C_sf"/>
</dbReference>